<evidence type="ECO:0000313" key="1">
    <source>
        <dbReference type="EMBL" id="GAG97400.1"/>
    </source>
</evidence>
<sequence length="70" mass="7933">MKIVVTPKELEKVNGIEISVTGYKADPSTTEPIQVYIEVYNGLLRVHTWTGEQDPKTVEIEKDTEGLWQS</sequence>
<name>X1BQP0_9ZZZZ</name>
<accession>X1BQP0</accession>
<dbReference type="EMBL" id="BART01025154">
    <property type="protein sequence ID" value="GAG97400.1"/>
    <property type="molecule type" value="Genomic_DNA"/>
</dbReference>
<dbReference type="AlphaFoldDB" id="X1BQP0"/>
<organism evidence="1">
    <name type="scientific">marine sediment metagenome</name>
    <dbReference type="NCBI Taxonomy" id="412755"/>
    <lineage>
        <taxon>unclassified sequences</taxon>
        <taxon>metagenomes</taxon>
        <taxon>ecological metagenomes</taxon>
    </lineage>
</organism>
<gene>
    <name evidence="1" type="ORF">S01H4_45217</name>
</gene>
<protein>
    <submittedName>
        <fullName evidence="1">Uncharacterized protein</fullName>
    </submittedName>
</protein>
<comment type="caution">
    <text evidence="1">The sequence shown here is derived from an EMBL/GenBank/DDBJ whole genome shotgun (WGS) entry which is preliminary data.</text>
</comment>
<reference evidence="1" key="1">
    <citation type="journal article" date="2014" name="Front. Microbiol.">
        <title>High frequency of phylogenetically diverse reductive dehalogenase-homologous genes in deep subseafloor sedimentary metagenomes.</title>
        <authorList>
            <person name="Kawai M."/>
            <person name="Futagami T."/>
            <person name="Toyoda A."/>
            <person name="Takaki Y."/>
            <person name="Nishi S."/>
            <person name="Hori S."/>
            <person name="Arai W."/>
            <person name="Tsubouchi T."/>
            <person name="Morono Y."/>
            <person name="Uchiyama I."/>
            <person name="Ito T."/>
            <person name="Fujiyama A."/>
            <person name="Inagaki F."/>
            <person name="Takami H."/>
        </authorList>
    </citation>
    <scope>NUCLEOTIDE SEQUENCE</scope>
    <source>
        <strain evidence="1">Expedition CK06-06</strain>
    </source>
</reference>
<proteinExistence type="predicted"/>